<gene>
    <name evidence="1" type="ORF">WH47_02959</name>
</gene>
<reference evidence="1 2" key="1">
    <citation type="submission" date="2015-07" db="EMBL/GenBank/DDBJ databases">
        <title>The genome of Habropoda laboriosa.</title>
        <authorList>
            <person name="Pan H."/>
            <person name="Kapheim K."/>
        </authorList>
    </citation>
    <scope>NUCLEOTIDE SEQUENCE [LARGE SCALE GENOMIC DNA]</scope>
    <source>
        <strain evidence="1">0110345459</strain>
    </source>
</reference>
<dbReference type="Proteomes" id="UP000053825">
    <property type="component" value="Unassembled WGS sequence"/>
</dbReference>
<evidence type="ECO:0000313" key="1">
    <source>
        <dbReference type="EMBL" id="KOC61702.1"/>
    </source>
</evidence>
<keyword evidence="2" id="KW-1185">Reference proteome</keyword>
<evidence type="ECO:0000313" key="2">
    <source>
        <dbReference type="Proteomes" id="UP000053825"/>
    </source>
</evidence>
<proteinExistence type="predicted"/>
<protein>
    <recommendedName>
        <fullName evidence="3">DUF4817 domain-containing protein</fullName>
    </recommendedName>
</protein>
<dbReference type="EMBL" id="KQ414755">
    <property type="protein sequence ID" value="KOC61702.1"/>
    <property type="molecule type" value="Genomic_DNA"/>
</dbReference>
<name>A0A0L7QSU0_9HYME</name>
<sequence>MLRIRKFVRNRVPDQKTIKHFAENFREFGTATAGPHTDRPRIRCSVENLPSVSDSVEQEPNTSVRRRAQELRLSFSVLGNILTTHFSKIFYCTKWMS</sequence>
<dbReference type="AlphaFoldDB" id="A0A0L7QSU0"/>
<evidence type="ECO:0008006" key="3">
    <source>
        <dbReference type="Google" id="ProtNLM"/>
    </source>
</evidence>
<accession>A0A0L7QSU0</accession>
<organism evidence="1 2">
    <name type="scientific">Habropoda laboriosa</name>
    <dbReference type="NCBI Taxonomy" id="597456"/>
    <lineage>
        <taxon>Eukaryota</taxon>
        <taxon>Metazoa</taxon>
        <taxon>Ecdysozoa</taxon>
        <taxon>Arthropoda</taxon>
        <taxon>Hexapoda</taxon>
        <taxon>Insecta</taxon>
        <taxon>Pterygota</taxon>
        <taxon>Neoptera</taxon>
        <taxon>Endopterygota</taxon>
        <taxon>Hymenoptera</taxon>
        <taxon>Apocrita</taxon>
        <taxon>Aculeata</taxon>
        <taxon>Apoidea</taxon>
        <taxon>Anthophila</taxon>
        <taxon>Apidae</taxon>
        <taxon>Habropoda</taxon>
    </lineage>
</organism>